<feature type="chain" id="PRO_5043542381" evidence="2">
    <location>
        <begin position="20"/>
        <end position="123"/>
    </location>
</feature>
<reference evidence="3 4" key="1">
    <citation type="submission" date="2024-01" db="EMBL/GenBank/DDBJ databases">
        <title>A telomere-to-telomere, gap-free genome of sweet tea (Lithocarpus litseifolius).</title>
        <authorList>
            <person name="Zhou J."/>
        </authorList>
    </citation>
    <scope>NUCLEOTIDE SEQUENCE [LARGE SCALE GENOMIC DNA]</scope>
    <source>
        <strain evidence="3">Zhou-2022a</strain>
        <tissue evidence="3">Leaf</tissue>
    </source>
</reference>
<sequence length="123" mass="13751">MAVMLIVSAFLVVHRTATSKSNLAVMGGTGKYVNATMPVLRPFQLQVENVLSSLCILLTSVYRFKGGYILMKIVGVLILYKYKIIVFSGFYTLREVRLLMGFINVVEGFIIVNSWICVDCLFA</sequence>
<evidence type="ECO:0000313" key="3">
    <source>
        <dbReference type="EMBL" id="KAK9998520.1"/>
    </source>
</evidence>
<keyword evidence="2" id="KW-0732">Signal</keyword>
<protein>
    <submittedName>
        <fullName evidence="3">Uncharacterized protein</fullName>
    </submittedName>
</protein>
<name>A0AAW2CPR8_9ROSI</name>
<proteinExistence type="predicted"/>
<feature type="transmembrane region" description="Helical" evidence="1">
    <location>
        <begin position="69"/>
        <end position="93"/>
    </location>
</feature>
<keyword evidence="1" id="KW-1133">Transmembrane helix</keyword>
<gene>
    <name evidence="3" type="ORF">SO802_018123</name>
</gene>
<accession>A0AAW2CPR8</accession>
<evidence type="ECO:0000256" key="2">
    <source>
        <dbReference type="SAM" id="SignalP"/>
    </source>
</evidence>
<keyword evidence="1" id="KW-0812">Transmembrane</keyword>
<dbReference type="AlphaFoldDB" id="A0AAW2CPR8"/>
<keyword evidence="4" id="KW-1185">Reference proteome</keyword>
<comment type="caution">
    <text evidence="3">The sequence shown here is derived from an EMBL/GenBank/DDBJ whole genome shotgun (WGS) entry which is preliminary data.</text>
</comment>
<evidence type="ECO:0000313" key="4">
    <source>
        <dbReference type="Proteomes" id="UP001459277"/>
    </source>
</evidence>
<dbReference type="EMBL" id="JAZDWU010000006">
    <property type="protein sequence ID" value="KAK9998520.1"/>
    <property type="molecule type" value="Genomic_DNA"/>
</dbReference>
<feature type="transmembrane region" description="Helical" evidence="1">
    <location>
        <begin position="99"/>
        <end position="122"/>
    </location>
</feature>
<evidence type="ECO:0000256" key="1">
    <source>
        <dbReference type="SAM" id="Phobius"/>
    </source>
</evidence>
<feature type="signal peptide" evidence="2">
    <location>
        <begin position="1"/>
        <end position="19"/>
    </location>
</feature>
<dbReference type="Proteomes" id="UP001459277">
    <property type="component" value="Unassembled WGS sequence"/>
</dbReference>
<keyword evidence="1" id="KW-0472">Membrane</keyword>
<organism evidence="3 4">
    <name type="scientific">Lithocarpus litseifolius</name>
    <dbReference type="NCBI Taxonomy" id="425828"/>
    <lineage>
        <taxon>Eukaryota</taxon>
        <taxon>Viridiplantae</taxon>
        <taxon>Streptophyta</taxon>
        <taxon>Embryophyta</taxon>
        <taxon>Tracheophyta</taxon>
        <taxon>Spermatophyta</taxon>
        <taxon>Magnoliopsida</taxon>
        <taxon>eudicotyledons</taxon>
        <taxon>Gunneridae</taxon>
        <taxon>Pentapetalae</taxon>
        <taxon>rosids</taxon>
        <taxon>fabids</taxon>
        <taxon>Fagales</taxon>
        <taxon>Fagaceae</taxon>
        <taxon>Lithocarpus</taxon>
    </lineage>
</organism>